<dbReference type="Gene3D" id="1.10.150.130">
    <property type="match status" value="1"/>
</dbReference>
<dbReference type="InterPro" id="IPR004107">
    <property type="entry name" value="Integrase_SAM-like_N"/>
</dbReference>
<evidence type="ECO:0000313" key="7">
    <source>
        <dbReference type="EMBL" id="MCM1982883.1"/>
    </source>
</evidence>
<dbReference type="EMBL" id="JTHE03000047">
    <property type="protein sequence ID" value="MCM1982883.1"/>
    <property type="molecule type" value="Genomic_DNA"/>
</dbReference>
<feature type="domain" description="Tyr recombinase" evidence="5">
    <location>
        <begin position="109"/>
        <end position="159"/>
    </location>
</feature>
<dbReference type="InterPro" id="IPR044068">
    <property type="entry name" value="CB"/>
</dbReference>
<dbReference type="PROSITE" id="PS51900">
    <property type="entry name" value="CB"/>
    <property type="match status" value="1"/>
</dbReference>
<evidence type="ECO:0000259" key="6">
    <source>
        <dbReference type="PROSITE" id="PS51900"/>
    </source>
</evidence>
<dbReference type="GO" id="GO:0006310">
    <property type="term" value="P:DNA recombination"/>
    <property type="evidence" value="ECO:0007669"/>
    <property type="project" value="UniProtKB-KW"/>
</dbReference>
<keyword evidence="8" id="KW-1185">Reference proteome</keyword>
<dbReference type="RefSeq" id="WP_236096122.1">
    <property type="nucleotide sequence ID" value="NZ_JTHE03000047.1"/>
</dbReference>
<feature type="domain" description="Core-binding (CB)" evidence="6">
    <location>
        <begin position="17"/>
        <end position="91"/>
    </location>
</feature>
<comment type="caution">
    <text evidence="7">The sequence shown here is derived from an EMBL/GenBank/DDBJ whole genome shotgun (WGS) entry which is preliminary data.</text>
</comment>
<keyword evidence="3" id="KW-0233">DNA recombination</keyword>
<evidence type="ECO:0000259" key="5">
    <source>
        <dbReference type="PROSITE" id="PS51898"/>
    </source>
</evidence>
<keyword evidence="1" id="KW-0229">DNA integration</keyword>
<gene>
    <name evidence="7" type="ORF">QQ91_0008615</name>
</gene>
<sequence>MPASSLDSHAPKLIEQITITARLKHFSLKTEKSYLYYIRDFIRFHHMRHPREMGVSEIRDYLSSFALHKHIAPSTQNVALSALLFLYQQVLQIEVPFIEGIERPHRSQRLPVVFSREEVQKILANLGGVFYIMTSLLYGAGLRLNECLHLRVKDLDFDY</sequence>
<evidence type="ECO:0000256" key="3">
    <source>
        <dbReference type="ARBA" id="ARBA00023172"/>
    </source>
</evidence>
<reference evidence="7 8" key="1">
    <citation type="journal article" date="2015" name="Genome Announc.">
        <title>Draft Genome Sequence of Filamentous Marine Cyanobacterium Lyngbya confervoides Strain BDU141951.</title>
        <authorList>
            <person name="Chandrababunaidu M.M."/>
            <person name="Sen D."/>
            <person name="Tripathy S."/>
        </authorList>
    </citation>
    <scope>NUCLEOTIDE SEQUENCE [LARGE SCALE GENOMIC DNA]</scope>
    <source>
        <strain evidence="7 8">BDU141951</strain>
    </source>
</reference>
<dbReference type="Pfam" id="PF13495">
    <property type="entry name" value="Phage_int_SAM_4"/>
    <property type="match status" value="1"/>
</dbReference>
<accession>A0ABD4T319</accession>
<dbReference type="GO" id="GO:0003677">
    <property type="term" value="F:DNA binding"/>
    <property type="evidence" value="ECO:0007669"/>
    <property type="project" value="UniProtKB-UniRule"/>
</dbReference>
<dbReference type="Gene3D" id="1.10.443.10">
    <property type="entry name" value="Intergrase catalytic core"/>
    <property type="match status" value="1"/>
</dbReference>
<dbReference type="PROSITE" id="PS51898">
    <property type="entry name" value="TYR_RECOMBINASE"/>
    <property type="match status" value="1"/>
</dbReference>
<protein>
    <submittedName>
        <fullName evidence="7">Phage integrase N-terminal SAM-like domain-containing protein</fullName>
    </submittedName>
</protein>
<dbReference type="GO" id="GO:0015074">
    <property type="term" value="P:DNA integration"/>
    <property type="evidence" value="ECO:0007669"/>
    <property type="project" value="UniProtKB-KW"/>
</dbReference>
<proteinExistence type="predicted"/>
<dbReference type="Proteomes" id="UP000031561">
    <property type="component" value="Unassembled WGS sequence"/>
</dbReference>
<evidence type="ECO:0000256" key="4">
    <source>
        <dbReference type="PROSITE-ProRule" id="PRU01248"/>
    </source>
</evidence>
<organism evidence="7 8">
    <name type="scientific">Lyngbya confervoides BDU141951</name>
    <dbReference type="NCBI Taxonomy" id="1574623"/>
    <lineage>
        <taxon>Bacteria</taxon>
        <taxon>Bacillati</taxon>
        <taxon>Cyanobacteriota</taxon>
        <taxon>Cyanophyceae</taxon>
        <taxon>Oscillatoriophycideae</taxon>
        <taxon>Oscillatoriales</taxon>
        <taxon>Microcoleaceae</taxon>
        <taxon>Lyngbya</taxon>
    </lineage>
</organism>
<dbReference type="AlphaFoldDB" id="A0ABD4T319"/>
<dbReference type="InterPro" id="IPR010998">
    <property type="entry name" value="Integrase_recombinase_N"/>
</dbReference>
<dbReference type="InterPro" id="IPR011010">
    <property type="entry name" value="DNA_brk_join_enz"/>
</dbReference>
<keyword evidence="2 4" id="KW-0238">DNA-binding</keyword>
<name>A0ABD4T319_9CYAN</name>
<evidence type="ECO:0000313" key="8">
    <source>
        <dbReference type="Proteomes" id="UP000031561"/>
    </source>
</evidence>
<evidence type="ECO:0000256" key="2">
    <source>
        <dbReference type="ARBA" id="ARBA00023125"/>
    </source>
</evidence>
<dbReference type="InterPro" id="IPR013762">
    <property type="entry name" value="Integrase-like_cat_sf"/>
</dbReference>
<dbReference type="SUPFAM" id="SSF56349">
    <property type="entry name" value="DNA breaking-rejoining enzymes"/>
    <property type="match status" value="1"/>
</dbReference>
<dbReference type="InterPro" id="IPR002104">
    <property type="entry name" value="Integrase_catalytic"/>
</dbReference>
<evidence type="ECO:0000256" key="1">
    <source>
        <dbReference type="ARBA" id="ARBA00022908"/>
    </source>
</evidence>